<sequence length="328" mass="38205">MLYFYYALIFRLLHVSIWENYCRFFGHISMLIMRFTHWESCSPEEYSLSCQRFGYNCESSPEFLNFMMEHGAPVKFFSYKKKGELLGSVAVENGWLANDIKNKTSAVNYLPIPRCSVYLPFSDALSNKPILPFRAKCLHPLQNKLFLNTSYSLFNKRNVAISKDLHSGFSKKTVSTREREIRKFYNSGGDFINVSEVDGSQLFDIYSDLYYARRSERIEMADVNREFFIKHSSCFKGNLMMLNDEPVAIQLLVSVISHGKFFVDFINIGYRQTKNSHSLGTMIMWKNLTTLTEEAKEKGLDLFYSYGFMSGEYKNRWCNPHSTGRVLI</sequence>
<accession>A0A085JH81</accession>
<evidence type="ECO:0000313" key="1">
    <source>
        <dbReference type="EMBL" id="KFD19827.1"/>
    </source>
</evidence>
<dbReference type="EMBL" id="JMPR01000028">
    <property type="protein sequence ID" value="KFD19827.1"/>
    <property type="molecule type" value="Genomic_DNA"/>
</dbReference>
<gene>
    <name evidence="1" type="ORF">GTPT_1760</name>
</gene>
<dbReference type="SUPFAM" id="SSF55729">
    <property type="entry name" value="Acyl-CoA N-acyltransferases (Nat)"/>
    <property type="match status" value="1"/>
</dbReference>
<dbReference type="Pfam" id="PF07395">
    <property type="entry name" value="Mig-14"/>
    <property type="match status" value="1"/>
</dbReference>
<protein>
    <submittedName>
        <fullName evidence="1">Putative transcriptional regulator</fullName>
    </submittedName>
</protein>
<keyword evidence="2" id="KW-1185">Reference proteome</keyword>
<dbReference type="AlphaFoldDB" id="A0A085JH81"/>
<name>A0A085JH81_9GAMM</name>
<dbReference type="InterPro" id="IPR009977">
    <property type="entry name" value="Mig-14"/>
</dbReference>
<evidence type="ECO:0000313" key="2">
    <source>
        <dbReference type="Proteomes" id="UP000028602"/>
    </source>
</evidence>
<organism evidence="1 2">
    <name type="scientific">Tatumella ptyseos ATCC 33301</name>
    <dbReference type="NCBI Taxonomy" id="1005995"/>
    <lineage>
        <taxon>Bacteria</taxon>
        <taxon>Pseudomonadati</taxon>
        <taxon>Pseudomonadota</taxon>
        <taxon>Gammaproteobacteria</taxon>
        <taxon>Enterobacterales</taxon>
        <taxon>Erwiniaceae</taxon>
        <taxon>Tatumella</taxon>
    </lineage>
</organism>
<proteinExistence type="predicted"/>
<comment type="caution">
    <text evidence="1">The sequence shown here is derived from an EMBL/GenBank/DDBJ whole genome shotgun (WGS) entry which is preliminary data.</text>
</comment>
<reference evidence="1 2" key="1">
    <citation type="submission" date="2014-05" db="EMBL/GenBank/DDBJ databases">
        <title>ATOL: Assembling a taxonomically balanced genome-scale reconstruction of the evolutionary history of the Enterobacteriaceae.</title>
        <authorList>
            <person name="Plunkett G.III."/>
            <person name="Neeno-Eckwall E.C."/>
            <person name="Glasner J.D."/>
            <person name="Perna N.T."/>
        </authorList>
    </citation>
    <scope>NUCLEOTIDE SEQUENCE [LARGE SCALE GENOMIC DNA]</scope>
    <source>
        <strain evidence="1 2">ATCC 33301</strain>
    </source>
</reference>
<dbReference type="Proteomes" id="UP000028602">
    <property type="component" value="Unassembled WGS sequence"/>
</dbReference>
<dbReference type="InterPro" id="IPR016181">
    <property type="entry name" value="Acyl_CoA_acyltransferase"/>
</dbReference>
<dbReference type="eggNOG" id="COG5653">
    <property type="taxonomic scope" value="Bacteria"/>
</dbReference>